<reference evidence="13" key="1">
    <citation type="submission" date="2021-01" db="EMBL/GenBank/DDBJ databases">
        <title>Genome public.</title>
        <authorList>
            <person name="Liu C."/>
            <person name="Sun Q."/>
        </authorList>
    </citation>
    <scope>NUCLEOTIDE SEQUENCE [LARGE SCALE GENOMIC DNA]</scope>
    <source>
        <strain evidence="13">YIM B02556</strain>
    </source>
</reference>
<accession>A0ABS1F2J7</accession>
<comment type="catalytic activity">
    <reaction evidence="10">
        <text>(sulfur carrier)-H + L-cysteine = (sulfur carrier)-SH + L-alanine</text>
        <dbReference type="Rhea" id="RHEA:43892"/>
        <dbReference type="Rhea" id="RHEA-COMP:14737"/>
        <dbReference type="Rhea" id="RHEA-COMP:14739"/>
        <dbReference type="ChEBI" id="CHEBI:29917"/>
        <dbReference type="ChEBI" id="CHEBI:35235"/>
        <dbReference type="ChEBI" id="CHEBI:57972"/>
        <dbReference type="ChEBI" id="CHEBI:64428"/>
        <dbReference type="EC" id="2.8.1.7"/>
    </reaction>
</comment>
<sequence>MGGDVMTIYLDNNATTALAPEVREAMLPHLFGEFANPSSPHSAGMAARRAVSEAKAQVAALIGAKPADLVMTGSATEATHAAILGALRVIEETDHHRDHIVTTAVEHPAVLALFDDLRQRGWRVSILPVNRDGLPSLVDLAAVVTEATALISMMWANNETGVLMPVEGASAIAHAHGALFHSDAVQAAGRVPVDCGIADYLTLSAHKMHGPKGVGALYVRKGAPFHALIHGHQERRRRGGTENVPGIVGFGAAASLASLWLASFRKEEADLTAFLRDRLEQGILVRWPGAVVNGAGAARLPNTSNIRFADRRGHPVEAEELLMRLDRAGIAVSMGAACSSGGNEPSHVLTAMGLSDAQAAASLRFSLSRYTTATEVDAVLSELPALHARLVVA</sequence>
<evidence type="ECO:0000313" key="12">
    <source>
        <dbReference type="EMBL" id="MBK1837641.1"/>
    </source>
</evidence>
<evidence type="ECO:0000313" key="13">
    <source>
        <dbReference type="Proteomes" id="UP000652760"/>
    </source>
</evidence>
<organism evidence="12 13">
    <name type="scientific">Azospirillum endophyticum</name>
    <dbReference type="NCBI Taxonomy" id="2800326"/>
    <lineage>
        <taxon>Bacteria</taxon>
        <taxon>Pseudomonadati</taxon>
        <taxon>Pseudomonadota</taxon>
        <taxon>Alphaproteobacteria</taxon>
        <taxon>Rhodospirillales</taxon>
        <taxon>Azospirillaceae</taxon>
        <taxon>Azospirillum</taxon>
    </lineage>
</organism>
<keyword evidence="13" id="KW-1185">Reference proteome</keyword>
<dbReference type="PIRSF" id="PIRSF005572">
    <property type="entry name" value="NifS"/>
    <property type="match status" value="1"/>
</dbReference>
<keyword evidence="12" id="KW-0032">Aminotransferase</keyword>
<evidence type="ECO:0000256" key="2">
    <source>
        <dbReference type="ARBA" id="ARBA00003120"/>
    </source>
</evidence>
<feature type="domain" description="Aminotransferase class V" evidence="11">
    <location>
        <begin position="8"/>
        <end position="379"/>
    </location>
</feature>
<comment type="function">
    <text evidence="2">Catalyzes the removal of elemental sulfur atoms from cysteine to produce alanine. Seems to participate in the biosynthesis of the nitrogenase metalloclusters by providing the inorganic sulfur required for the Fe-S core formation.</text>
</comment>
<evidence type="ECO:0000256" key="5">
    <source>
        <dbReference type="ARBA" id="ARBA00022679"/>
    </source>
</evidence>
<dbReference type="EMBL" id="JAENHM010000030">
    <property type="protein sequence ID" value="MBK1837641.1"/>
    <property type="molecule type" value="Genomic_DNA"/>
</dbReference>
<comment type="similarity">
    <text evidence="3">Belongs to the class-V pyridoxal-phosphate-dependent aminotransferase family. NifS/IscS subfamily.</text>
</comment>
<dbReference type="InterPro" id="IPR015424">
    <property type="entry name" value="PyrdxlP-dep_Trfase"/>
</dbReference>
<name>A0ABS1F2J7_9PROT</name>
<evidence type="ECO:0000259" key="11">
    <source>
        <dbReference type="Pfam" id="PF00266"/>
    </source>
</evidence>
<evidence type="ECO:0000256" key="7">
    <source>
        <dbReference type="ARBA" id="ARBA00022898"/>
    </source>
</evidence>
<keyword evidence="7" id="KW-0663">Pyridoxal phosphate</keyword>
<keyword evidence="8" id="KW-0408">Iron</keyword>
<dbReference type="Proteomes" id="UP000652760">
    <property type="component" value="Unassembled WGS sequence"/>
</dbReference>
<evidence type="ECO:0000256" key="3">
    <source>
        <dbReference type="ARBA" id="ARBA00006490"/>
    </source>
</evidence>
<dbReference type="GO" id="GO:0008483">
    <property type="term" value="F:transaminase activity"/>
    <property type="evidence" value="ECO:0007669"/>
    <property type="project" value="UniProtKB-KW"/>
</dbReference>
<keyword evidence="6" id="KW-0479">Metal-binding</keyword>
<evidence type="ECO:0000256" key="4">
    <source>
        <dbReference type="ARBA" id="ARBA00013558"/>
    </source>
</evidence>
<comment type="cofactor">
    <cofactor evidence="1">
        <name>pyridoxal 5'-phosphate</name>
        <dbReference type="ChEBI" id="CHEBI:597326"/>
    </cofactor>
</comment>
<proteinExistence type="inferred from homology"/>
<dbReference type="Pfam" id="PF00266">
    <property type="entry name" value="Aminotran_5"/>
    <property type="match status" value="1"/>
</dbReference>
<gene>
    <name evidence="12" type="ORF">JHL17_09460</name>
</gene>
<evidence type="ECO:0000256" key="9">
    <source>
        <dbReference type="ARBA" id="ARBA00023014"/>
    </source>
</evidence>
<dbReference type="InterPro" id="IPR015422">
    <property type="entry name" value="PyrdxlP-dep_Trfase_small"/>
</dbReference>
<dbReference type="PANTHER" id="PTHR11601">
    <property type="entry name" value="CYSTEINE DESULFURYLASE FAMILY MEMBER"/>
    <property type="match status" value="1"/>
</dbReference>
<keyword evidence="5" id="KW-0808">Transferase</keyword>
<dbReference type="InterPro" id="IPR015421">
    <property type="entry name" value="PyrdxlP-dep_Trfase_major"/>
</dbReference>
<keyword evidence="9" id="KW-0411">Iron-sulfur</keyword>
<dbReference type="InterPro" id="IPR016454">
    <property type="entry name" value="Cysteine_dSase"/>
</dbReference>
<comment type="caution">
    <text evidence="12">The sequence shown here is derived from an EMBL/GenBank/DDBJ whole genome shotgun (WGS) entry which is preliminary data.</text>
</comment>
<evidence type="ECO:0000256" key="10">
    <source>
        <dbReference type="ARBA" id="ARBA00050776"/>
    </source>
</evidence>
<dbReference type="Gene3D" id="1.10.260.50">
    <property type="match status" value="1"/>
</dbReference>
<evidence type="ECO:0000256" key="6">
    <source>
        <dbReference type="ARBA" id="ARBA00022723"/>
    </source>
</evidence>
<evidence type="ECO:0000256" key="1">
    <source>
        <dbReference type="ARBA" id="ARBA00001933"/>
    </source>
</evidence>
<dbReference type="PANTHER" id="PTHR11601:SF34">
    <property type="entry name" value="CYSTEINE DESULFURASE"/>
    <property type="match status" value="1"/>
</dbReference>
<dbReference type="SUPFAM" id="SSF53383">
    <property type="entry name" value="PLP-dependent transferases"/>
    <property type="match status" value="1"/>
</dbReference>
<dbReference type="Gene3D" id="3.90.1150.10">
    <property type="entry name" value="Aspartate Aminotransferase, domain 1"/>
    <property type="match status" value="1"/>
</dbReference>
<dbReference type="InterPro" id="IPR000192">
    <property type="entry name" value="Aminotrans_V_dom"/>
</dbReference>
<evidence type="ECO:0000256" key="8">
    <source>
        <dbReference type="ARBA" id="ARBA00023004"/>
    </source>
</evidence>
<dbReference type="Gene3D" id="3.40.640.10">
    <property type="entry name" value="Type I PLP-dependent aspartate aminotransferase-like (Major domain)"/>
    <property type="match status" value="1"/>
</dbReference>
<protein>
    <recommendedName>
        <fullName evidence="4">Cysteine desulfurase</fullName>
    </recommendedName>
</protein>